<reference evidence="9" key="2">
    <citation type="submission" date="2016-11" db="EMBL/GenBank/DDBJ databases">
        <authorList>
            <person name="Jaros S."/>
            <person name="Januszkiewicz K."/>
            <person name="Wedrychowicz H."/>
        </authorList>
    </citation>
    <scope>NUCLEOTIDE SEQUENCE [LARGE SCALE GENOMIC DNA]</scope>
    <source>
        <strain evidence="9">UWOS</strain>
    </source>
</reference>
<dbReference type="InterPro" id="IPR055342">
    <property type="entry name" value="MreC_beta-barrel_core"/>
</dbReference>
<sequence>MQLFHLLGSVLIKGHGLVLFFILLLVGFGIRHLEKDGKETLVAGALSSLYYPAQLVVSSVNRIHSVSYENDCLKRENAKLKMERDNLREGLEEANRLRVLVHFDNVWDYPIVTARVIGQNPGRFLTTFVVNRGTDQGIELDLPVFTTQGLVGRVSAVSKNHAKVQLLPDPSLHVSILVQRTRVVGFLNGGSANYLQAFVPSYTGVREGDTLVTSGLGGIYPKGIGIGVVRSLEKGDIDVVTNIEVEPFQKFTRLEEVFIMQKKPDWIVQEMLKSANVH</sequence>
<dbReference type="PANTHER" id="PTHR34138:SF1">
    <property type="entry name" value="CELL SHAPE-DETERMINING PROTEIN MREC"/>
    <property type="match status" value="1"/>
</dbReference>
<dbReference type="EMBL" id="FUWU01000012">
    <property type="protein sequence ID" value="SJZ55943.1"/>
    <property type="molecule type" value="Genomic_DNA"/>
</dbReference>
<reference evidence="11" key="1">
    <citation type="submission" date="2016-11" db="EMBL/GenBank/DDBJ databases">
        <authorList>
            <person name="Varghese N."/>
            <person name="Submissions S."/>
        </authorList>
    </citation>
    <scope>NUCLEOTIDE SEQUENCE [LARGE SCALE GENOMIC DNA]</scope>
    <source>
        <strain evidence="11">UWOS</strain>
    </source>
</reference>
<dbReference type="GO" id="GO:0005886">
    <property type="term" value="C:plasma membrane"/>
    <property type="evidence" value="ECO:0007669"/>
    <property type="project" value="TreeGrafter"/>
</dbReference>
<accession>A0A1M6VXZ1</accession>
<dbReference type="STRING" id="28122.SAMN02745108_00947"/>
<keyword evidence="7" id="KW-0472">Membrane</keyword>
<evidence type="ECO:0000313" key="12">
    <source>
        <dbReference type="Proteomes" id="UP000190449"/>
    </source>
</evidence>
<evidence type="ECO:0000259" key="8">
    <source>
        <dbReference type="Pfam" id="PF04085"/>
    </source>
</evidence>
<dbReference type="RefSeq" id="WP_073304993.1">
    <property type="nucleotide sequence ID" value="NZ_FRAW01000021.1"/>
</dbReference>
<keyword evidence="6" id="KW-0175">Coiled coil</keyword>
<gene>
    <name evidence="10" type="ORF">SAMN02745108_00947</name>
    <name evidence="9" type="ORF">SAMN05720469_12112</name>
</gene>
<feature type="domain" description="Rod shape-determining protein MreC beta-barrel core" evidence="8">
    <location>
        <begin position="116"/>
        <end position="261"/>
    </location>
</feature>
<dbReference type="GO" id="GO:0008360">
    <property type="term" value="P:regulation of cell shape"/>
    <property type="evidence" value="ECO:0007669"/>
    <property type="project" value="UniProtKB-KW"/>
</dbReference>
<dbReference type="AlphaFoldDB" id="A0A1M6VXZ1"/>
<dbReference type="EMBL" id="FRAW01000021">
    <property type="protein sequence ID" value="SHK86343.1"/>
    <property type="molecule type" value="Genomic_DNA"/>
</dbReference>
<keyword evidence="11" id="KW-1185">Reference proteome</keyword>
<dbReference type="InterPro" id="IPR042177">
    <property type="entry name" value="Cell/Rod_1"/>
</dbReference>
<name>A0A1M6VXZ1_9BACT</name>
<accession>A0A1T4LML6</accession>
<proteinExistence type="inferred from homology"/>
<keyword evidence="7" id="KW-1133">Transmembrane helix</keyword>
<dbReference type="Proteomes" id="UP000184275">
    <property type="component" value="Unassembled WGS sequence"/>
</dbReference>
<evidence type="ECO:0000313" key="11">
    <source>
        <dbReference type="Proteomes" id="UP000184275"/>
    </source>
</evidence>
<dbReference type="PANTHER" id="PTHR34138">
    <property type="entry name" value="CELL SHAPE-DETERMINING PROTEIN MREC"/>
    <property type="match status" value="1"/>
</dbReference>
<dbReference type="NCBIfam" id="TIGR00219">
    <property type="entry name" value="mreC"/>
    <property type="match status" value="1"/>
</dbReference>
<evidence type="ECO:0000256" key="1">
    <source>
        <dbReference type="ARBA" id="ARBA00009369"/>
    </source>
</evidence>
<dbReference type="Pfam" id="PF04085">
    <property type="entry name" value="MreC"/>
    <property type="match status" value="1"/>
</dbReference>
<comment type="similarity">
    <text evidence="1 5">Belongs to the MreC family.</text>
</comment>
<dbReference type="Gene3D" id="2.40.10.340">
    <property type="entry name" value="Rod shape-determining protein MreC, domain 1"/>
    <property type="match status" value="1"/>
</dbReference>
<dbReference type="InterPro" id="IPR007221">
    <property type="entry name" value="MreC"/>
</dbReference>
<evidence type="ECO:0000313" key="9">
    <source>
        <dbReference type="EMBL" id="SHK86343.1"/>
    </source>
</evidence>
<dbReference type="InterPro" id="IPR042175">
    <property type="entry name" value="Cell/Rod_MreC_2"/>
</dbReference>
<evidence type="ECO:0000256" key="5">
    <source>
        <dbReference type="PIRNR" id="PIRNR038471"/>
    </source>
</evidence>
<dbReference type="Gene3D" id="2.40.10.350">
    <property type="entry name" value="Rod shape-determining protein MreC, domain 2"/>
    <property type="match status" value="1"/>
</dbReference>
<evidence type="ECO:0000256" key="3">
    <source>
        <dbReference type="ARBA" id="ARBA00022960"/>
    </source>
</evidence>
<evidence type="ECO:0000313" key="10">
    <source>
        <dbReference type="EMBL" id="SJZ55943.1"/>
    </source>
</evidence>
<reference evidence="10 12" key="3">
    <citation type="submission" date="2017-02" db="EMBL/GenBank/DDBJ databases">
        <authorList>
            <person name="Peterson S.W."/>
        </authorList>
    </citation>
    <scope>NUCLEOTIDE SEQUENCE [LARGE SCALE GENOMIC DNA]</scope>
    <source>
        <strain evidence="10 12">ATCC 43854</strain>
    </source>
</reference>
<keyword evidence="3 5" id="KW-0133">Cell shape</keyword>
<dbReference type="Proteomes" id="UP000190449">
    <property type="component" value="Unassembled WGS sequence"/>
</dbReference>
<evidence type="ECO:0000256" key="2">
    <source>
        <dbReference type="ARBA" id="ARBA00013855"/>
    </source>
</evidence>
<feature type="coiled-coil region" evidence="6">
    <location>
        <begin position="70"/>
        <end position="97"/>
    </location>
</feature>
<organism evidence="9 11">
    <name type="scientific">Fibrobacter intestinalis</name>
    <dbReference type="NCBI Taxonomy" id="28122"/>
    <lineage>
        <taxon>Bacteria</taxon>
        <taxon>Pseudomonadati</taxon>
        <taxon>Fibrobacterota</taxon>
        <taxon>Fibrobacteria</taxon>
        <taxon>Fibrobacterales</taxon>
        <taxon>Fibrobacteraceae</taxon>
        <taxon>Fibrobacter</taxon>
    </lineage>
</organism>
<comment type="function">
    <text evidence="5">Involved in formation and maintenance of cell shape.</text>
</comment>
<evidence type="ECO:0000256" key="6">
    <source>
        <dbReference type="SAM" id="Coils"/>
    </source>
</evidence>
<protein>
    <recommendedName>
        <fullName evidence="2 5">Cell shape-determining protein MreC</fullName>
    </recommendedName>
    <alternativeName>
        <fullName evidence="4 5">Cell shape protein MreC</fullName>
    </alternativeName>
</protein>
<evidence type="ECO:0000256" key="4">
    <source>
        <dbReference type="ARBA" id="ARBA00032089"/>
    </source>
</evidence>
<feature type="transmembrane region" description="Helical" evidence="7">
    <location>
        <begin position="6"/>
        <end position="30"/>
    </location>
</feature>
<dbReference type="PIRSF" id="PIRSF038471">
    <property type="entry name" value="MreC"/>
    <property type="match status" value="1"/>
</dbReference>
<evidence type="ECO:0000256" key="7">
    <source>
        <dbReference type="SAM" id="Phobius"/>
    </source>
</evidence>
<keyword evidence="7" id="KW-0812">Transmembrane</keyword>